<sequence length="53" mass="5852">MLLKKAELSPVGREQDHTGTVYGEPREAAMNDHIEMLFVTPLAVRSRASSVIV</sequence>
<evidence type="ECO:0000313" key="2">
    <source>
        <dbReference type="EMBL" id="SCB59150.1"/>
    </source>
</evidence>
<dbReference type="AlphaFoldDB" id="A0A1C3Y415"/>
<proteinExistence type="predicted"/>
<evidence type="ECO:0000313" key="3">
    <source>
        <dbReference type="Proteomes" id="UP000198723"/>
    </source>
</evidence>
<feature type="compositionally biased region" description="Basic and acidic residues" evidence="1">
    <location>
        <begin position="1"/>
        <end position="17"/>
    </location>
</feature>
<evidence type="ECO:0000256" key="1">
    <source>
        <dbReference type="SAM" id="MobiDB-lite"/>
    </source>
</evidence>
<name>A0A1C3Y415_9HYPH</name>
<accession>A0A1C3Y415</accession>
<protein>
    <submittedName>
        <fullName evidence="2">Uncharacterized protein</fullName>
    </submittedName>
</protein>
<reference evidence="2 3" key="1">
    <citation type="submission" date="2016-08" db="EMBL/GenBank/DDBJ databases">
        <authorList>
            <person name="Seilhamer J.J."/>
        </authorList>
    </citation>
    <scope>NUCLEOTIDE SEQUENCE [LARGE SCALE GENOMIC DNA]</scope>
    <source>
        <strain evidence="2 3">HBR26</strain>
    </source>
</reference>
<dbReference type="EMBL" id="FMAJ01000006">
    <property type="protein sequence ID" value="SCB59150.1"/>
    <property type="molecule type" value="Genomic_DNA"/>
</dbReference>
<organism evidence="2 3">
    <name type="scientific">Rhizobium aethiopicum</name>
    <dbReference type="NCBI Taxonomy" id="1138170"/>
    <lineage>
        <taxon>Bacteria</taxon>
        <taxon>Pseudomonadati</taxon>
        <taxon>Pseudomonadota</taxon>
        <taxon>Alphaproteobacteria</taxon>
        <taxon>Hyphomicrobiales</taxon>
        <taxon>Rhizobiaceae</taxon>
        <taxon>Rhizobium/Agrobacterium group</taxon>
        <taxon>Rhizobium</taxon>
    </lineage>
</organism>
<gene>
    <name evidence="2" type="ORF">GA0061105_106196</name>
</gene>
<dbReference type="Proteomes" id="UP000198723">
    <property type="component" value="Unassembled WGS sequence"/>
</dbReference>
<feature type="region of interest" description="Disordered" evidence="1">
    <location>
        <begin position="1"/>
        <end position="23"/>
    </location>
</feature>
<dbReference type="STRING" id="1138170.GA0061105_106196"/>